<dbReference type="AlphaFoldDB" id="A0ABD1M6R3"/>
<evidence type="ECO:0000313" key="1">
    <source>
        <dbReference type="EMBL" id="KAL2331248.1"/>
    </source>
</evidence>
<evidence type="ECO:0000313" key="2">
    <source>
        <dbReference type="Proteomes" id="UP001603857"/>
    </source>
</evidence>
<sequence length="89" mass="10171">MATLGVKNLMVPMKPHQEEGRPKPKMVTEIRSFAGLAGFVSFCVESTFHSQNNTNFHKSIVFLCDIFKKFHFSLVNISEWKQPIEGIKD</sequence>
<name>A0ABD1M6R3_9FABA</name>
<accession>A0ABD1M6R3</accession>
<reference evidence="1 2" key="1">
    <citation type="submission" date="2024-08" db="EMBL/GenBank/DDBJ databases">
        <title>Insights into the chromosomal genome structure of Flemingia macrophylla.</title>
        <authorList>
            <person name="Ding Y."/>
            <person name="Zhao Y."/>
            <person name="Bi W."/>
            <person name="Wu M."/>
            <person name="Zhao G."/>
            <person name="Gong Y."/>
            <person name="Li W."/>
            <person name="Zhang P."/>
        </authorList>
    </citation>
    <scope>NUCLEOTIDE SEQUENCE [LARGE SCALE GENOMIC DNA]</scope>
    <source>
        <strain evidence="1">DYQJB</strain>
        <tissue evidence="1">Leaf</tissue>
    </source>
</reference>
<proteinExistence type="predicted"/>
<organism evidence="1 2">
    <name type="scientific">Flemingia macrophylla</name>
    <dbReference type="NCBI Taxonomy" id="520843"/>
    <lineage>
        <taxon>Eukaryota</taxon>
        <taxon>Viridiplantae</taxon>
        <taxon>Streptophyta</taxon>
        <taxon>Embryophyta</taxon>
        <taxon>Tracheophyta</taxon>
        <taxon>Spermatophyta</taxon>
        <taxon>Magnoliopsida</taxon>
        <taxon>eudicotyledons</taxon>
        <taxon>Gunneridae</taxon>
        <taxon>Pentapetalae</taxon>
        <taxon>rosids</taxon>
        <taxon>fabids</taxon>
        <taxon>Fabales</taxon>
        <taxon>Fabaceae</taxon>
        <taxon>Papilionoideae</taxon>
        <taxon>50 kb inversion clade</taxon>
        <taxon>NPAAA clade</taxon>
        <taxon>indigoferoid/millettioid clade</taxon>
        <taxon>Phaseoleae</taxon>
        <taxon>Flemingia</taxon>
    </lineage>
</organism>
<protein>
    <submittedName>
        <fullName evidence="1">Uncharacterized protein</fullName>
    </submittedName>
</protein>
<comment type="caution">
    <text evidence="1">The sequence shown here is derived from an EMBL/GenBank/DDBJ whole genome shotgun (WGS) entry which is preliminary data.</text>
</comment>
<gene>
    <name evidence="1" type="ORF">Fmac_018829</name>
</gene>
<dbReference type="EMBL" id="JBGMDY010000006">
    <property type="protein sequence ID" value="KAL2331248.1"/>
    <property type="molecule type" value="Genomic_DNA"/>
</dbReference>
<dbReference type="Proteomes" id="UP001603857">
    <property type="component" value="Unassembled WGS sequence"/>
</dbReference>
<keyword evidence="2" id="KW-1185">Reference proteome</keyword>